<evidence type="ECO:0000256" key="1">
    <source>
        <dbReference type="ARBA" id="ARBA00022741"/>
    </source>
</evidence>
<dbReference type="PANTHER" id="PTHR43790">
    <property type="entry name" value="CARBOHYDRATE TRANSPORT ATP-BINDING PROTEIN MG119-RELATED"/>
    <property type="match status" value="1"/>
</dbReference>
<dbReference type="Gene3D" id="3.40.50.300">
    <property type="entry name" value="P-loop containing nucleotide triphosphate hydrolases"/>
    <property type="match status" value="2"/>
</dbReference>
<evidence type="ECO:0000313" key="4">
    <source>
        <dbReference type="EMBL" id="KXB03184.1"/>
    </source>
</evidence>
<accession>A0A133V9T0</accession>
<comment type="caution">
    <text evidence="4">The sequence shown here is derived from an EMBL/GenBank/DDBJ whole genome shotgun (WGS) entry which is preliminary data.</text>
</comment>
<reference evidence="4 5" key="1">
    <citation type="journal article" date="2016" name="Sci. Rep.">
        <title>Metabolic traits of an uncultured archaeal lineage -MSBL1- from brine pools of the Red Sea.</title>
        <authorList>
            <person name="Mwirichia R."/>
            <person name="Alam I."/>
            <person name="Rashid M."/>
            <person name="Vinu M."/>
            <person name="Ba-Alawi W."/>
            <person name="Anthony Kamau A."/>
            <person name="Kamanda Ngugi D."/>
            <person name="Goker M."/>
            <person name="Klenk H.P."/>
            <person name="Bajic V."/>
            <person name="Stingl U."/>
        </authorList>
    </citation>
    <scope>NUCLEOTIDE SEQUENCE [LARGE SCALE GENOMIC DNA]</scope>
    <source>
        <strain evidence="4">SCGC-AAA261G05</strain>
    </source>
</reference>
<sequence length="503" mass="56197">MRVEDIEKGFPGVWEHLILDEINLDVKAGEIHALLGENGAGKTVLANIMSGFYLATGGQIYIKGEPVTLKSPKDALDRGVGMVHQELTLARPLTVAENVALGLSKSNFSLPLHEVEEKIRELSQRYGLKVDPKAKIEDLSAGEQQRVEILKVLFYEPDVIIMDEPTSVLTPQEVDDLFSSIRALADEGHGVLFITHKLHEALELGDRITVLRLGKLVGIKDPSETDEEELTQMMLGKGFPIQLEREPVKSDRMALETRNLRALNNRGILALKGVDLKLREGEILGIAGISGNGQTELIEVITGLREAQEGEVKIFGDDVTDKSPREILDKDVAHIPEERRRVGVAEPFSTAENMILKDYRDDQFSKWSFLDRSFITEHADELVDEFNILAPDLWRTENRILSGGNIQRLILARELWREPRLIIASHPTHGLDRKAIKHTWELFMHLRDDGSSILLVSEDLDEILSLSDRIAVIYDGEIVGRMDAPEADKEELGLLMMGAGKGE</sequence>
<dbReference type="InterPro" id="IPR003593">
    <property type="entry name" value="AAA+_ATPase"/>
</dbReference>
<dbReference type="PANTHER" id="PTHR43790:SF4">
    <property type="entry name" value="GUANOSINE IMPORT ATP-BINDING PROTEIN NUPO"/>
    <property type="match status" value="1"/>
</dbReference>
<dbReference type="PATRIC" id="fig|1698276.3.peg.461"/>
<proteinExistence type="predicted"/>
<dbReference type="InterPro" id="IPR050107">
    <property type="entry name" value="ABC_carbohydrate_import_ATPase"/>
</dbReference>
<protein>
    <recommendedName>
        <fullName evidence="3">ABC transporter domain-containing protein</fullName>
    </recommendedName>
</protein>
<dbReference type="PROSITE" id="PS00211">
    <property type="entry name" value="ABC_TRANSPORTER_1"/>
    <property type="match status" value="2"/>
</dbReference>
<dbReference type="PROSITE" id="PS50893">
    <property type="entry name" value="ABC_TRANSPORTER_2"/>
    <property type="match status" value="2"/>
</dbReference>
<dbReference type="SMART" id="SM00382">
    <property type="entry name" value="AAA"/>
    <property type="match status" value="2"/>
</dbReference>
<evidence type="ECO:0000256" key="2">
    <source>
        <dbReference type="ARBA" id="ARBA00022840"/>
    </source>
</evidence>
<dbReference type="Proteomes" id="UP000070405">
    <property type="component" value="Unassembled WGS sequence"/>
</dbReference>
<dbReference type="GO" id="GO:0005524">
    <property type="term" value="F:ATP binding"/>
    <property type="evidence" value="ECO:0007669"/>
    <property type="project" value="UniProtKB-KW"/>
</dbReference>
<dbReference type="SUPFAM" id="SSF52540">
    <property type="entry name" value="P-loop containing nucleoside triphosphate hydrolases"/>
    <property type="match status" value="2"/>
</dbReference>
<organism evidence="4 5">
    <name type="scientific">candidate division MSBL1 archaeon SCGC-AAA261G05</name>
    <dbReference type="NCBI Taxonomy" id="1698276"/>
    <lineage>
        <taxon>Archaea</taxon>
        <taxon>Methanobacteriati</taxon>
        <taxon>Methanobacteriota</taxon>
        <taxon>candidate division MSBL1</taxon>
    </lineage>
</organism>
<evidence type="ECO:0000259" key="3">
    <source>
        <dbReference type="PROSITE" id="PS50893"/>
    </source>
</evidence>
<dbReference type="EMBL" id="LHYA01000038">
    <property type="protein sequence ID" value="KXB03184.1"/>
    <property type="molecule type" value="Genomic_DNA"/>
</dbReference>
<evidence type="ECO:0000313" key="5">
    <source>
        <dbReference type="Proteomes" id="UP000070405"/>
    </source>
</evidence>
<dbReference type="Pfam" id="PF00005">
    <property type="entry name" value="ABC_tran"/>
    <property type="match status" value="2"/>
</dbReference>
<dbReference type="AlphaFoldDB" id="A0A133V9T0"/>
<dbReference type="InterPro" id="IPR017871">
    <property type="entry name" value="ABC_transporter-like_CS"/>
</dbReference>
<feature type="domain" description="ABC transporter" evidence="3">
    <location>
        <begin position="255"/>
        <end position="500"/>
    </location>
</feature>
<name>A0A133V9T0_9EURY</name>
<dbReference type="CDD" id="cd03216">
    <property type="entry name" value="ABC_Carb_Monos_I"/>
    <property type="match status" value="1"/>
</dbReference>
<dbReference type="CDD" id="cd03215">
    <property type="entry name" value="ABC_Carb_Monos_II"/>
    <property type="match status" value="1"/>
</dbReference>
<keyword evidence="1" id="KW-0547">Nucleotide-binding</keyword>
<feature type="domain" description="ABC transporter" evidence="3">
    <location>
        <begin position="1"/>
        <end position="238"/>
    </location>
</feature>
<dbReference type="GO" id="GO:0016887">
    <property type="term" value="F:ATP hydrolysis activity"/>
    <property type="evidence" value="ECO:0007669"/>
    <property type="project" value="InterPro"/>
</dbReference>
<dbReference type="InterPro" id="IPR027417">
    <property type="entry name" value="P-loop_NTPase"/>
</dbReference>
<gene>
    <name evidence="4" type="ORF">AKJ47_02725</name>
</gene>
<keyword evidence="2" id="KW-0067">ATP-binding</keyword>
<dbReference type="InterPro" id="IPR003439">
    <property type="entry name" value="ABC_transporter-like_ATP-bd"/>
</dbReference>
<keyword evidence="5" id="KW-1185">Reference proteome</keyword>